<name>A0A9W6GKG9_9FUSO</name>
<dbReference type="InterPro" id="IPR001173">
    <property type="entry name" value="Glyco_trans_2-like"/>
</dbReference>
<accession>A0A9W6GKG9</accession>
<evidence type="ECO:0000313" key="3">
    <source>
        <dbReference type="Proteomes" id="UP001144471"/>
    </source>
</evidence>
<dbReference type="EMBL" id="BSDY01000010">
    <property type="protein sequence ID" value="GLI56799.1"/>
    <property type="molecule type" value="Genomic_DNA"/>
</dbReference>
<dbReference type="SUPFAM" id="SSF53448">
    <property type="entry name" value="Nucleotide-diphospho-sugar transferases"/>
    <property type="match status" value="1"/>
</dbReference>
<evidence type="ECO:0000259" key="1">
    <source>
        <dbReference type="Pfam" id="PF00535"/>
    </source>
</evidence>
<sequence>MGKASIITPMYNAEQYIGETICSILDQTYANWEAIVIDDNSTDNGAEIVEKFVEKDSRIKLIKLQENVGGAVARNMGIKAAKGDYIAFLDSDDLWHPEKLNKQVQFMENNNYSLTYTWYEKIDVNGNSLEKIMRSKNRVNYEEMLKYNYIGCLTAMYSVKRLGKIYMPEIGKRHDYALWLEILKRTEFAYCLEETLAQYRLVQGSLSSSKISLINYHWALFRRIEKFGPIKSSYYLIYNIINRLFLKKKFISKTEKLN</sequence>
<evidence type="ECO:0000313" key="2">
    <source>
        <dbReference type="EMBL" id="GLI56799.1"/>
    </source>
</evidence>
<dbReference type="FunFam" id="3.90.550.10:FF:000130">
    <property type="entry name" value="Family 2 glycosyl transferase"/>
    <property type="match status" value="1"/>
</dbReference>
<comment type="caution">
    <text evidence="2">The sequence shown here is derived from an EMBL/GenBank/DDBJ whole genome shotgun (WGS) entry which is preliminary data.</text>
</comment>
<gene>
    <name evidence="2" type="primary">tuaG</name>
    <name evidence="2" type="ORF">PM10SUCC1_23130</name>
</gene>
<dbReference type="Pfam" id="PF00535">
    <property type="entry name" value="Glycos_transf_2"/>
    <property type="match status" value="1"/>
</dbReference>
<proteinExistence type="predicted"/>
<dbReference type="CDD" id="cd00761">
    <property type="entry name" value="Glyco_tranf_GTA_type"/>
    <property type="match status" value="1"/>
</dbReference>
<reference evidence="2" key="1">
    <citation type="submission" date="2022-12" db="EMBL/GenBank/DDBJ databases">
        <title>Reference genome sequencing for broad-spectrum identification of bacterial and archaeal isolates by mass spectrometry.</title>
        <authorList>
            <person name="Sekiguchi Y."/>
            <person name="Tourlousse D.M."/>
        </authorList>
    </citation>
    <scope>NUCLEOTIDE SEQUENCE</scope>
    <source>
        <strain evidence="2">10succ1</strain>
    </source>
</reference>
<keyword evidence="3" id="KW-1185">Reference proteome</keyword>
<dbReference type="PANTHER" id="PTHR22916">
    <property type="entry name" value="GLYCOSYLTRANSFERASE"/>
    <property type="match status" value="1"/>
</dbReference>
<feature type="domain" description="Glycosyltransferase 2-like" evidence="1">
    <location>
        <begin position="5"/>
        <end position="144"/>
    </location>
</feature>
<dbReference type="Gene3D" id="3.90.550.10">
    <property type="entry name" value="Spore Coat Polysaccharide Biosynthesis Protein SpsA, Chain A"/>
    <property type="match status" value="1"/>
</dbReference>
<dbReference type="GO" id="GO:0016758">
    <property type="term" value="F:hexosyltransferase activity"/>
    <property type="evidence" value="ECO:0007669"/>
    <property type="project" value="UniProtKB-ARBA"/>
</dbReference>
<dbReference type="RefSeq" id="WP_281836166.1">
    <property type="nucleotide sequence ID" value="NZ_BSDY01000010.1"/>
</dbReference>
<keyword evidence="2" id="KW-0808">Transferase</keyword>
<dbReference type="AlphaFoldDB" id="A0A9W6GKG9"/>
<dbReference type="InterPro" id="IPR029044">
    <property type="entry name" value="Nucleotide-diphossugar_trans"/>
</dbReference>
<organism evidence="2 3">
    <name type="scientific">Propionigenium maris DSM 9537</name>
    <dbReference type="NCBI Taxonomy" id="1123000"/>
    <lineage>
        <taxon>Bacteria</taxon>
        <taxon>Fusobacteriati</taxon>
        <taxon>Fusobacteriota</taxon>
        <taxon>Fusobacteriia</taxon>
        <taxon>Fusobacteriales</taxon>
        <taxon>Fusobacteriaceae</taxon>
        <taxon>Propionigenium</taxon>
    </lineage>
</organism>
<dbReference type="PANTHER" id="PTHR22916:SF3">
    <property type="entry name" value="UDP-GLCNAC:BETAGAL BETA-1,3-N-ACETYLGLUCOSAMINYLTRANSFERASE-LIKE PROTEIN 1"/>
    <property type="match status" value="1"/>
</dbReference>
<dbReference type="Proteomes" id="UP001144471">
    <property type="component" value="Unassembled WGS sequence"/>
</dbReference>
<protein>
    <submittedName>
        <fullName evidence="2">Glycosyl transferase</fullName>
    </submittedName>
</protein>